<dbReference type="PIRSF" id="PIRSF000137">
    <property type="entry name" value="Alcohol_oxidase"/>
    <property type="match status" value="1"/>
</dbReference>
<accession>A0A6A5WBF9</accession>
<dbReference type="InterPro" id="IPR000172">
    <property type="entry name" value="GMC_OxRdtase_N"/>
</dbReference>
<dbReference type="SUPFAM" id="SSF51905">
    <property type="entry name" value="FAD/NAD(P)-binding domain"/>
    <property type="match status" value="1"/>
</dbReference>
<comment type="cofactor">
    <cofactor evidence="2">
        <name>FAD</name>
        <dbReference type="ChEBI" id="CHEBI:57692"/>
    </cofactor>
</comment>
<evidence type="ECO:0000313" key="5">
    <source>
        <dbReference type="EMBL" id="KAF1999190.1"/>
    </source>
</evidence>
<dbReference type="SUPFAM" id="SSF54373">
    <property type="entry name" value="FAD-linked reductases, C-terminal domain"/>
    <property type="match status" value="1"/>
</dbReference>
<reference evidence="5" key="1">
    <citation type="journal article" date="2020" name="Stud. Mycol.">
        <title>101 Dothideomycetes genomes: a test case for predicting lifestyles and emergence of pathogens.</title>
        <authorList>
            <person name="Haridas S."/>
            <person name="Albert R."/>
            <person name="Binder M."/>
            <person name="Bloem J."/>
            <person name="Labutti K."/>
            <person name="Salamov A."/>
            <person name="Andreopoulos B."/>
            <person name="Baker S."/>
            <person name="Barry K."/>
            <person name="Bills G."/>
            <person name="Bluhm B."/>
            <person name="Cannon C."/>
            <person name="Castanera R."/>
            <person name="Culley D."/>
            <person name="Daum C."/>
            <person name="Ezra D."/>
            <person name="Gonzalez J."/>
            <person name="Henrissat B."/>
            <person name="Kuo A."/>
            <person name="Liang C."/>
            <person name="Lipzen A."/>
            <person name="Lutzoni F."/>
            <person name="Magnuson J."/>
            <person name="Mondo S."/>
            <person name="Nolan M."/>
            <person name="Ohm R."/>
            <person name="Pangilinan J."/>
            <person name="Park H.-J."/>
            <person name="Ramirez L."/>
            <person name="Alfaro M."/>
            <person name="Sun H."/>
            <person name="Tritt A."/>
            <person name="Yoshinaga Y."/>
            <person name="Zwiers L.-H."/>
            <person name="Turgeon B."/>
            <person name="Goodwin S."/>
            <person name="Spatafora J."/>
            <person name="Crous P."/>
            <person name="Grigoriev I."/>
        </authorList>
    </citation>
    <scope>NUCLEOTIDE SEQUENCE</scope>
    <source>
        <strain evidence="5">CBS 123094</strain>
    </source>
</reference>
<dbReference type="AlphaFoldDB" id="A0A6A5WBF9"/>
<feature type="binding site" evidence="2">
    <location>
        <begin position="469"/>
        <end position="470"/>
    </location>
    <ligand>
        <name>FAD</name>
        <dbReference type="ChEBI" id="CHEBI:57692"/>
    </ligand>
</feature>
<dbReference type="GO" id="GO:0016614">
    <property type="term" value="F:oxidoreductase activity, acting on CH-OH group of donors"/>
    <property type="evidence" value="ECO:0007669"/>
    <property type="project" value="InterPro"/>
</dbReference>
<evidence type="ECO:0000256" key="1">
    <source>
        <dbReference type="ARBA" id="ARBA00010790"/>
    </source>
</evidence>
<dbReference type="EMBL" id="ML977597">
    <property type="protein sequence ID" value="KAF1999190.1"/>
    <property type="molecule type" value="Genomic_DNA"/>
</dbReference>
<dbReference type="InterPro" id="IPR036188">
    <property type="entry name" value="FAD/NAD-bd_sf"/>
</dbReference>
<dbReference type="Pfam" id="PF00732">
    <property type="entry name" value="GMC_oxred_N"/>
    <property type="match status" value="1"/>
</dbReference>
<keyword evidence="2" id="KW-0274">FAD</keyword>
<evidence type="ECO:0000313" key="6">
    <source>
        <dbReference type="Proteomes" id="UP000799779"/>
    </source>
</evidence>
<keyword evidence="2" id="KW-0285">Flavoprotein</keyword>
<dbReference type="InterPro" id="IPR007867">
    <property type="entry name" value="GMC_OxRtase_C"/>
</dbReference>
<dbReference type="Proteomes" id="UP000799779">
    <property type="component" value="Unassembled WGS sequence"/>
</dbReference>
<feature type="binding site" evidence="2">
    <location>
        <position position="173"/>
    </location>
    <ligand>
        <name>FAD</name>
        <dbReference type="ChEBI" id="CHEBI:57692"/>
    </ligand>
</feature>
<dbReference type="PANTHER" id="PTHR11552">
    <property type="entry name" value="GLUCOSE-METHANOL-CHOLINE GMC OXIDOREDUCTASE"/>
    <property type="match status" value="1"/>
</dbReference>
<dbReference type="Gene3D" id="3.30.560.10">
    <property type="entry name" value="Glucose Oxidase, domain 3"/>
    <property type="match status" value="1"/>
</dbReference>
<dbReference type="InterPro" id="IPR012132">
    <property type="entry name" value="GMC_OxRdtase"/>
</dbReference>
<organism evidence="5 6">
    <name type="scientific">Amniculicola lignicola CBS 123094</name>
    <dbReference type="NCBI Taxonomy" id="1392246"/>
    <lineage>
        <taxon>Eukaryota</taxon>
        <taxon>Fungi</taxon>
        <taxon>Dikarya</taxon>
        <taxon>Ascomycota</taxon>
        <taxon>Pezizomycotina</taxon>
        <taxon>Dothideomycetes</taxon>
        <taxon>Pleosporomycetidae</taxon>
        <taxon>Pleosporales</taxon>
        <taxon>Amniculicolaceae</taxon>
        <taxon>Amniculicola</taxon>
    </lineage>
</organism>
<sequence>MAGLLPTSNATLFYRGVKEEKLANRELIVPSGGTLGGGSSINLLMYSRAQRDDFEAWGVPGWSTDELIPYMKKLETYVGPGSDAVHGYDGPIVVSEGTYRANRSTQDFIDAASQIGYPEIEDLSGLDFNNGVQRALHYIGTNGLRQGTAYGYVHPKIASASYPNLHVLVDSQVKRVTFQGKKASGVEYKPKSQPDSTLRIVKARKMVILSCGALGTPPVMERFGLGNPDVLKAAGIDVKIDLPGVGENYQDHHLMTYPYYTNLYPNETLDALISGRLNATEQIQQNASILGWNAQDVGCKLRPTDAEVAALGQAFQETWDKEYKDHPNKPLLLSALVNFFPADPSLVPEGQYLTSSVFTGYPLSRGSIHVTGPEIDDQLNFKTGFFSDPKEVDILKHVWAYKTQREIFRRMKAYRGEVESFHPAFLPGSGAALVKLDEAPSGDIPKIKYTAEDDEAIKDWLRKNVGTTWHSLGTCAMAPREEKGTVDCHLNVYGVEGLKIADMSIPPQNVAANTMNTAIVVGEKAADIIIKEMGL</sequence>
<proteinExistence type="inferred from homology"/>
<keyword evidence="6" id="KW-1185">Reference proteome</keyword>
<evidence type="ECO:0000256" key="2">
    <source>
        <dbReference type="PIRSR" id="PIRSR000137-2"/>
    </source>
</evidence>
<gene>
    <name evidence="5" type="ORF">P154DRAFT_546379</name>
</gene>
<dbReference type="GO" id="GO:0050660">
    <property type="term" value="F:flavin adenine dinucleotide binding"/>
    <property type="evidence" value="ECO:0007669"/>
    <property type="project" value="InterPro"/>
</dbReference>
<evidence type="ECO:0000259" key="3">
    <source>
        <dbReference type="Pfam" id="PF00732"/>
    </source>
</evidence>
<protein>
    <submittedName>
        <fullName evidence="5">GMC oxidoreductase</fullName>
    </submittedName>
</protein>
<dbReference type="OrthoDB" id="269227at2759"/>
<feature type="domain" description="Glucose-methanol-choline oxidoreductase N-terminal" evidence="3">
    <location>
        <begin position="20"/>
        <end position="252"/>
    </location>
</feature>
<comment type="similarity">
    <text evidence="1">Belongs to the GMC oxidoreductase family.</text>
</comment>
<dbReference type="Gene3D" id="3.50.50.60">
    <property type="entry name" value="FAD/NAD(P)-binding domain"/>
    <property type="match status" value="1"/>
</dbReference>
<dbReference type="Pfam" id="PF05199">
    <property type="entry name" value="GMC_oxred_C"/>
    <property type="match status" value="1"/>
</dbReference>
<name>A0A6A5WBF9_9PLEO</name>
<feature type="domain" description="Glucose-methanol-choline oxidoreductase C-terminal" evidence="4">
    <location>
        <begin position="362"/>
        <end position="522"/>
    </location>
</feature>
<dbReference type="PANTHER" id="PTHR11552:SF78">
    <property type="entry name" value="GLUCOSE-METHANOL-CHOLINE OXIDOREDUCTASE N-TERMINAL DOMAIN-CONTAINING PROTEIN"/>
    <property type="match status" value="1"/>
</dbReference>
<evidence type="ECO:0000259" key="4">
    <source>
        <dbReference type="Pfam" id="PF05199"/>
    </source>
</evidence>